<keyword evidence="3 9" id="KW-0813">Transport</keyword>
<evidence type="ECO:0000256" key="2">
    <source>
        <dbReference type="ARBA" id="ARBA00006375"/>
    </source>
</evidence>
<evidence type="ECO:0000256" key="1">
    <source>
        <dbReference type="ARBA" id="ARBA00004141"/>
    </source>
</evidence>
<comment type="similarity">
    <text evidence="2 9">Belongs to the mitochondrial carrier (TC 2.A.29) family.</text>
</comment>
<accession>A0A7S4FXG9</accession>
<dbReference type="InterPro" id="IPR018108">
    <property type="entry name" value="MCP_transmembrane"/>
</dbReference>
<dbReference type="InterPro" id="IPR050391">
    <property type="entry name" value="Mito_Metabolite_Transporter"/>
</dbReference>
<protein>
    <recommendedName>
        <fullName evidence="11">Mitochondrial carrier protein</fullName>
    </recommendedName>
</protein>
<dbReference type="InterPro" id="IPR023395">
    <property type="entry name" value="MCP_dom_sf"/>
</dbReference>
<evidence type="ECO:0000256" key="8">
    <source>
        <dbReference type="PROSITE-ProRule" id="PRU00282"/>
    </source>
</evidence>
<keyword evidence="7 8" id="KW-0472">Membrane</keyword>
<evidence type="ECO:0000256" key="4">
    <source>
        <dbReference type="ARBA" id="ARBA00022692"/>
    </source>
</evidence>
<evidence type="ECO:0000256" key="3">
    <source>
        <dbReference type="ARBA" id="ARBA00022448"/>
    </source>
</evidence>
<evidence type="ECO:0000256" key="5">
    <source>
        <dbReference type="ARBA" id="ARBA00022737"/>
    </source>
</evidence>
<name>A0A7S4FXG9_9EUGL</name>
<organism evidence="10">
    <name type="scientific">Eutreptiella gymnastica</name>
    <dbReference type="NCBI Taxonomy" id="73025"/>
    <lineage>
        <taxon>Eukaryota</taxon>
        <taxon>Discoba</taxon>
        <taxon>Euglenozoa</taxon>
        <taxon>Euglenida</taxon>
        <taxon>Spirocuta</taxon>
        <taxon>Euglenophyceae</taxon>
        <taxon>Eutreptiales</taxon>
        <taxon>Eutreptiaceae</taxon>
        <taxon>Eutreptiella</taxon>
    </lineage>
</organism>
<sequence>MTASALTHPADSVKVRMYLYGQLEKNVNPTMSLVKHIWQREGLSGFYRGLTATLLRQAIFSTSRFSLNDIFQDALGGRSSLPAHYKFACSAAAGAGAALMSCPADLVLIRMQADGTLPAAQRRGYTHAMNGIRRVFQEEGFQSLYRGLRPLMARSVLCTASQFTTYDVVKRLLIQNGGWDTNSVSTHLTSAIAAGVMSAGVVSPLDVIKSRMMQSSFNADGRVVKSFTSDWQCLKATVATEGVRGLWKGLGPCFIRQCPQIVLMWCIYEQYTKLYNIVRKQ</sequence>
<comment type="subcellular location">
    <subcellularLocation>
        <location evidence="1">Membrane</location>
        <topology evidence="1">Multi-pass membrane protein</topology>
    </subcellularLocation>
</comment>
<dbReference type="EMBL" id="HBJA01084713">
    <property type="protein sequence ID" value="CAE0818337.1"/>
    <property type="molecule type" value="Transcribed_RNA"/>
</dbReference>
<dbReference type="AlphaFoldDB" id="A0A7S4FXG9"/>
<reference evidence="10" key="1">
    <citation type="submission" date="2021-01" db="EMBL/GenBank/DDBJ databases">
        <authorList>
            <person name="Corre E."/>
            <person name="Pelletier E."/>
            <person name="Niang G."/>
            <person name="Scheremetjew M."/>
            <person name="Finn R."/>
            <person name="Kale V."/>
            <person name="Holt S."/>
            <person name="Cochrane G."/>
            <person name="Meng A."/>
            <person name="Brown T."/>
            <person name="Cohen L."/>
        </authorList>
    </citation>
    <scope>NUCLEOTIDE SEQUENCE</scope>
    <source>
        <strain evidence="10">CCMP1594</strain>
    </source>
</reference>
<evidence type="ECO:0000256" key="9">
    <source>
        <dbReference type="RuleBase" id="RU000488"/>
    </source>
</evidence>
<feature type="repeat" description="Solcar" evidence="8">
    <location>
        <begin position="85"/>
        <end position="172"/>
    </location>
</feature>
<keyword evidence="5" id="KW-0677">Repeat</keyword>
<dbReference type="PANTHER" id="PTHR45618">
    <property type="entry name" value="MITOCHONDRIAL DICARBOXYLATE CARRIER-RELATED"/>
    <property type="match status" value="1"/>
</dbReference>
<feature type="repeat" description="Solcar" evidence="8">
    <location>
        <begin position="182"/>
        <end position="274"/>
    </location>
</feature>
<proteinExistence type="inferred from homology"/>
<evidence type="ECO:0000256" key="6">
    <source>
        <dbReference type="ARBA" id="ARBA00022989"/>
    </source>
</evidence>
<dbReference type="GO" id="GO:0016020">
    <property type="term" value="C:membrane"/>
    <property type="evidence" value="ECO:0007669"/>
    <property type="project" value="UniProtKB-SubCell"/>
</dbReference>
<keyword evidence="4 8" id="KW-0812">Transmembrane</keyword>
<feature type="repeat" description="Solcar" evidence="8">
    <location>
        <begin position="1"/>
        <end position="74"/>
    </location>
</feature>
<dbReference type="Gene3D" id="1.50.40.10">
    <property type="entry name" value="Mitochondrial carrier domain"/>
    <property type="match status" value="1"/>
</dbReference>
<gene>
    <name evidence="10" type="ORF">EGYM00163_LOCUS29505</name>
</gene>
<dbReference type="Pfam" id="PF00153">
    <property type="entry name" value="Mito_carr"/>
    <property type="match status" value="3"/>
</dbReference>
<evidence type="ECO:0000256" key="7">
    <source>
        <dbReference type="ARBA" id="ARBA00023136"/>
    </source>
</evidence>
<evidence type="ECO:0000313" key="10">
    <source>
        <dbReference type="EMBL" id="CAE0818337.1"/>
    </source>
</evidence>
<dbReference type="SUPFAM" id="SSF103506">
    <property type="entry name" value="Mitochondrial carrier"/>
    <property type="match status" value="1"/>
</dbReference>
<evidence type="ECO:0008006" key="11">
    <source>
        <dbReference type="Google" id="ProtNLM"/>
    </source>
</evidence>
<keyword evidence="6" id="KW-1133">Transmembrane helix</keyword>
<dbReference type="PROSITE" id="PS50920">
    <property type="entry name" value="SOLCAR"/>
    <property type="match status" value="3"/>
</dbReference>